<evidence type="ECO:0000256" key="3">
    <source>
        <dbReference type="ARBA" id="ARBA00022679"/>
    </source>
</evidence>
<dbReference type="EC" id="2.4.1.255" evidence="1"/>
<evidence type="ECO:0000256" key="1">
    <source>
        <dbReference type="ARBA" id="ARBA00011970"/>
    </source>
</evidence>
<evidence type="ECO:0000313" key="13">
    <source>
        <dbReference type="Proteomes" id="UP000694843"/>
    </source>
</evidence>
<dbReference type="InterPro" id="IPR049625">
    <property type="entry name" value="Glyco_transf_61_cat"/>
</dbReference>
<dbReference type="Proteomes" id="UP000694843">
    <property type="component" value="Unplaced"/>
</dbReference>
<keyword evidence="13" id="KW-1185">Reference proteome</keyword>
<keyword evidence="4 11" id="KW-0732">Signal</keyword>
<dbReference type="GeneID" id="108671057"/>
<sequence>MSTDKSILLCCFLLKYFMCCHGIIWDDLDLPPQHLPGLFNLIPHLKEECRHDASCNFKAHLNSSTCWSYQDGCHFTRSWSYSQPICNGDSRGWVTSKKEQLELFYKQADFGFVEEQRQQLRDFCHSDVKSGLVSRLECTDHLKFCRGQHIWLNLTSLATRSQPVRYHMDVLSSGDVQVSCFLSAVSLYHHFCDFVNLYMSQHVNASDVNAFSTDVQVLIWETYPYVSSFAAAWRAFTRHPVRTLADFAGKRLCFKLVMFPLLPRMIFGLYYNTPLVWGCERSGLFHAFNRHMLHRLRVPPSIALPVVRVTLLARHTQHRRILNQRQLVQAARSRTDIVFNVAEFEHGQDLVLQLRTIAATDVLVGMHGAGLTHLLFLPDWAAVFEV</sequence>
<comment type="catalytic activity">
    <reaction evidence="10">
        <text>L-threonyl-[protein] + UDP-N-acetyl-alpha-D-glucosamine = 3-O-(N-acetyl-beta-D-glucosaminyl)-L-threonyl-[protein] + UDP + H(+)</text>
        <dbReference type="Rhea" id="RHEA:48908"/>
        <dbReference type="Rhea" id="RHEA-COMP:11060"/>
        <dbReference type="Rhea" id="RHEA-COMP:12252"/>
        <dbReference type="ChEBI" id="CHEBI:15378"/>
        <dbReference type="ChEBI" id="CHEBI:30013"/>
        <dbReference type="ChEBI" id="CHEBI:57705"/>
        <dbReference type="ChEBI" id="CHEBI:58223"/>
        <dbReference type="ChEBI" id="CHEBI:90840"/>
        <dbReference type="EC" id="2.4.1.255"/>
    </reaction>
</comment>
<keyword evidence="2" id="KW-0328">Glycosyltransferase</keyword>
<evidence type="ECO:0000259" key="12">
    <source>
        <dbReference type="Pfam" id="PF04577"/>
    </source>
</evidence>
<dbReference type="InterPro" id="IPR007657">
    <property type="entry name" value="Glycosyltransferase_61"/>
</dbReference>
<keyword evidence="3 14" id="KW-0808">Transferase</keyword>
<evidence type="ECO:0000256" key="8">
    <source>
        <dbReference type="ARBA" id="ARBA00042574"/>
    </source>
</evidence>
<evidence type="ECO:0000313" key="14">
    <source>
        <dbReference type="RefSeq" id="XP_018014029.1"/>
    </source>
</evidence>
<protein>
    <recommendedName>
        <fullName evidence="7">EGF domain-specific O-linked N-acetylglucosamine transferase</fullName>
        <ecNumber evidence="1">2.4.1.255</ecNumber>
    </recommendedName>
    <alternativeName>
        <fullName evidence="8">Extracellular O-linked N-acetylglucosamine transferase</fullName>
    </alternativeName>
</protein>
<evidence type="ECO:0000256" key="10">
    <source>
        <dbReference type="ARBA" id="ARBA00049432"/>
    </source>
</evidence>
<evidence type="ECO:0000256" key="7">
    <source>
        <dbReference type="ARBA" id="ARBA00040944"/>
    </source>
</evidence>
<reference evidence="14" key="1">
    <citation type="submission" date="2025-08" db="UniProtKB">
        <authorList>
            <consortium name="RefSeq"/>
        </authorList>
    </citation>
    <scope>IDENTIFICATION</scope>
    <source>
        <tissue evidence="14">Whole organism</tissue>
    </source>
</reference>
<dbReference type="OMA" id="GHCELNR"/>
<evidence type="ECO:0000256" key="9">
    <source>
        <dbReference type="ARBA" id="ARBA00048317"/>
    </source>
</evidence>
<feature type="signal peptide" evidence="11">
    <location>
        <begin position="1"/>
        <end position="22"/>
    </location>
</feature>
<feature type="chain" id="PRO_5034885570" description="EGF domain-specific O-linked N-acetylglucosamine transferase" evidence="11">
    <location>
        <begin position="23"/>
        <end position="386"/>
    </location>
</feature>
<dbReference type="PANTHER" id="PTHR20961">
    <property type="entry name" value="GLYCOSYLTRANSFERASE"/>
    <property type="match status" value="1"/>
</dbReference>
<gene>
    <name evidence="14" type="primary">LOC108671057</name>
</gene>
<keyword evidence="5" id="KW-0256">Endoplasmic reticulum</keyword>
<organism evidence="13 14">
    <name type="scientific">Hyalella azteca</name>
    <name type="common">Amphipod</name>
    <dbReference type="NCBI Taxonomy" id="294128"/>
    <lineage>
        <taxon>Eukaryota</taxon>
        <taxon>Metazoa</taxon>
        <taxon>Ecdysozoa</taxon>
        <taxon>Arthropoda</taxon>
        <taxon>Crustacea</taxon>
        <taxon>Multicrustacea</taxon>
        <taxon>Malacostraca</taxon>
        <taxon>Eumalacostraca</taxon>
        <taxon>Peracarida</taxon>
        <taxon>Amphipoda</taxon>
        <taxon>Senticaudata</taxon>
        <taxon>Talitrida</taxon>
        <taxon>Talitroidea</taxon>
        <taxon>Hyalellidae</taxon>
        <taxon>Hyalella</taxon>
    </lineage>
</organism>
<dbReference type="KEGG" id="hazt:108671057"/>
<keyword evidence="6" id="KW-0325">Glycoprotein</keyword>
<dbReference type="Pfam" id="PF04577">
    <property type="entry name" value="Glyco_transf_61"/>
    <property type="match status" value="1"/>
</dbReference>
<proteinExistence type="predicted"/>
<evidence type="ECO:0000256" key="5">
    <source>
        <dbReference type="ARBA" id="ARBA00022824"/>
    </source>
</evidence>
<dbReference type="OrthoDB" id="529273at2759"/>
<dbReference type="GO" id="GO:0097363">
    <property type="term" value="F:protein O-acetylglucosaminyltransferase activity"/>
    <property type="evidence" value="ECO:0007669"/>
    <property type="project" value="UniProtKB-EC"/>
</dbReference>
<evidence type="ECO:0000256" key="11">
    <source>
        <dbReference type="SAM" id="SignalP"/>
    </source>
</evidence>
<accession>A0A8B7NK52</accession>
<comment type="catalytic activity">
    <reaction evidence="9">
        <text>L-seryl-[protein] + UDP-N-acetyl-alpha-D-glucosamine = 3-O-(N-acetyl-beta-D-glucosaminyl)-L-seryl-[protein] + UDP + H(+)</text>
        <dbReference type="Rhea" id="RHEA:48904"/>
        <dbReference type="Rhea" id="RHEA-COMP:9863"/>
        <dbReference type="Rhea" id="RHEA-COMP:12251"/>
        <dbReference type="ChEBI" id="CHEBI:15378"/>
        <dbReference type="ChEBI" id="CHEBI:29999"/>
        <dbReference type="ChEBI" id="CHEBI:57705"/>
        <dbReference type="ChEBI" id="CHEBI:58223"/>
        <dbReference type="ChEBI" id="CHEBI:90838"/>
        <dbReference type="EC" id="2.4.1.255"/>
    </reaction>
</comment>
<evidence type="ECO:0000256" key="4">
    <source>
        <dbReference type="ARBA" id="ARBA00022729"/>
    </source>
</evidence>
<evidence type="ECO:0000256" key="6">
    <source>
        <dbReference type="ARBA" id="ARBA00023180"/>
    </source>
</evidence>
<evidence type="ECO:0000256" key="2">
    <source>
        <dbReference type="ARBA" id="ARBA00022676"/>
    </source>
</evidence>
<dbReference type="AlphaFoldDB" id="A0A8B7NK52"/>
<name>A0A8B7NK52_HYAAZ</name>
<dbReference type="GO" id="GO:0005788">
    <property type="term" value="C:endoplasmic reticulum lumen"/>
    <property type="evidence" value="ECO:0007669"/>
    <property type="project" value="TreeGrafter"/>
</dbReference>
<dbReference type="PANTHER" id="PTHR20961:SF148">
    <property type="entry name" value="EGF DOMAIN-SPECIFIC O-LINKED N-ACETYLGLUCOSAMINE TRANSFERASE"/>
    <property type="match status" value="1"/>
</dbReference>
<dbReference type="CTD" id="285203"/>
<dbReference type="RefSeq" id="XP_018014029.1">
    <property type="nucleotide sequence ID" value="XM_018158540.2"/>
</dbReference>
<feature type="domain" description="Glycosyltransferase 61 catalytic" evidence="12">
    <location>
        <begin position="282"/>
        <end position="383"/>
    </location>
</feature>